<dbReference type="Proteomes" id="UP000467240">
    <property type="component" value="Unassembled WGS sequence"/>
</dbReference>
<dbReference type="InterPro" id="IPR045851">
    <property type="entry name" value="AMP-bd_C_sf"/>
</dbReference>
<evidence type="ECO:0000256" key="1">
    <source>
        <dbReference type="SAM" id="MobiDB-lite"/>
    </source>
</evidence>
<dbReference type="Gene3D" id="3.30.300.30">
    <property type="match status" value="1"/>
</dbReference>
<protein>
    <submittedName>
        <fullName evidence="3">AMP-binding protein</fullName>
    </submittedName>
</protein>
<name>A0A7J5BR32_9MICO</name>
<dbReference type="InterPro" id="IPR050237">
    <property type="entry name" value="ATP-dep_AMP-bd_enzyme"/>
</dbReference>
<dbReference type="OrthoDB" id="9803968at2"/>
<feature type="region of interest" description="Disordered" evidence="1">
    <location>
        <begin position="20"/>
        <end position="39"/>
    </location>
</feature>
<dbReference type="GO" id="GO:0016878">
    <property type="term" value="F:acid-thiol ligase activity"/>
    <property type="evidence" value="ECO:0007669"/>
    <property type="project" value="UniProtKB-ARBA"/>
</dbReference>
<keyword evidence="4" id="KW-1185">Reference proteome</keyword>
<gene>
    <name evidence="3" type="ORF">F8O01_09705</name>
</gene>
<dbReference type="AlphaFoldDB" id="A0A7J5BR32"/>
<reference evidence="3 4" key="1">
    <citation type="submission" date="2019-09" db="EMBL/GenBank/DDBJ databases">
        <title>Phylogeny of genus Pseudoclavibacter and closely related genus.</title>
        <authorList>
            <person name="Li Y."/>
        </authorList>
    </citation>
    <scope>NUCLEOTIDE SEQUENCE [LARGE SCALE GENOMIC DNA]</scope>
    <source>
        <strain evidence="3 4">DSM 23821</strain>
    </source>
</reference>
<dbReference type="SUPFAM" id="SSF56801">
    <property type="entry name" value="Acetyl-CoA synthetase-like"/>
    <property type="match status" value="1"/>
</dbReference>
<dbReference type="InterPro" id="IPR000873">
    <property type="entry name" value="AMP-dep_synth/lig_dom"/>
</dbReference>
<accession>A0A7J5BR32</accession>
<evidence type="ECO:0000313" key="4">
    <source>
        <dbReference type="Proteomes" id="UP000467240"/>
    </source>
</evidence>
<evidence type="ECO:0000313" key="3">
    <source>
        <dbReference type="EMBL" id="KAB1656768.1"/>
    </source>
</evidence>
<sequence length="430" mass="45706">MPADDPAALLRALSRALDGTGPAVLPRGPHAPGGGPPLPDVLDREWSADACLVIETSGSTATPKRVVLEASALRASARATERRLDELFGRRPGDDVDRQWLLALPAEYVAGTQVLVRSLIAGTEPVVSAVGGFDAHRFAADAARLEGERRYTSLVPAQLIRLLDAAEAEDDAGGEVAAHVERFDGILVGGQATPPAVRERARALGWRVVATYGASETSGGCVYDGVPLDGIDARAEDGEVLLAGRVLAAGYLGDRERSDRAFVVDPAGRRWYRTGDAGEVLSRDVDDPAWAAARVRVTGRLDNVIVSGGEKVLLDRVERAVRGVRGFEQAVVVAAPSVEWGAVPVVVAERDALGDAGCPEPVSTGHTLDEVAADALREWPVWQELRTVCGEIGRAARPVHLFVGDGLPALRSSKPDRLELERLVERALRR</sequence>
<comment type="caution">
    <text evidence="3">The sequence shown here is derived from an EMBL/GenBank/DDBJ whole genome shotgun (WGS) entry which is preliminary data.</text>
</comment>
<dbReference type="PANTHER" id="PTHR43767">
    <property type="entry name" value="LONG-CHAIN-FATTY-ACID--COA LIGASE"/>
    <property type="match status" value="1"/>
</dbReference>
<dbReference type="Gene3D" id="3.40.50.12780">
    <property type="entry name" value="N-terminal domain of ligase-like"/>
    <property type="match status" value="1"/>
</dbReference>
<dbReference type="PANTHER" id="PTHR43767:SF1">
    <property type="entry name" value="NONRIBOSOMAL PEPTIDE SYNTHASE PES1 (EUROFUNG)-RELATED"/>
    <property type="match status" value="1"/>
</dbReference>
<evidence type="ECO:0000259" key="2">
    <source>
        <dbReference type="Pfam" id="PF00501"/>
    </source>
</evidence>
<feature type="domain" description="AMP-dependent synthetase/ligase" evidence="2">
    <location>
        <begin position="46"/>
        <end position="283"/>
    </location>
</feature>
<dbReference type="Pfam" id="PF00501">
    <property type="entry name" value="AMP-binding"/>
    <property type="match status" value="1"/>
</dbReference>
<organism evidence="3 4">
    <name type="scientific">Pseudoclavibacter chungangensis</name>
    <dbReference type="NCBI Taxonomy" id="587635"/>
    <lineage>
        <taxon>Bacteria</taxon>
        <taxon>Bacillati</taxon>
        <taxon>Actinomycetota</taxon>
        <taxon>Actinomycetes</taxon>
        <taxon>Micrococcales</taxon>
        <taxon>Microbacteriaceae</taxon>
        <taxon>Pseudoclavibacter</taxon>
    </lineage>
</organism>
<proteinExistence type="predicted"/>
<dbReference type="EMBL" id="WBJZ01000011">
    <property type="protein sequence ID" value="KAB1656768.1"/>
    <property type="molecule type" value="Genomic_DNA"/>
</dbReference>
<dbReference type="InterPro" id="IPR042099">
    <property type="entry name" value="ANL_N_sf"/>
</dbReference>